<dbReference type="InterPro" id="IPR020843">
    <property type="entry name" value="ER"/>
</dbReference>
<name>A0AAW2ZMB9_9EUKA</name>
<proteinExistence type="predicted"/>
<dbReference type="PANTHER" id="PTHR45348">
    <property type="entry name" value="HYPOTHETICAL OXIDOREDUCTASE (EUROFUNG)"/>
    <property type="match status" value="1"/>
</dbReference>
<evidence type="ECO:0000313" key="4">
    <source>
        <dbReference type="Proteomes" id="UP001431209"/>
    </source>
</evidence>
<dbReference type="SUPFAM" id="SSF50129">
    <property type="entry name" value="GroES-like"/>
    <property type="match status" value="1"/>
</dbReference>
<dbReference type="InterPro" id="IPR013154">
    <property type="entry name" value="ADH-like_N"/>
</dbReference>
<dbReference type="SMART" id="SM00829">
    <property type="entry name" value="PKS_ER"/>
    <property type="match status" value="1"/>
</dbReference>
<sequence>MSNQQNKGAYLTGAKVRPFEVSTHPLPQLKDNEVLIKNEAVALNPVDWKVQRSGYIVNKFPNVLGYDLAGTIIEIGPNQSRNDLKVGDRVLAFTTQLVTQDPRQGAYQQFVAALSIGVSKIPDETSFESASTIGLAISTAVHGLYYSNYLNIPRPSADSKPLGQTILIWGGASSVGSYAIQLASQSGLKVVTTASKKHNEYLTSLGASAVLDYSSPTVVEDLKKLGPYEYAFDAIAEHGTTKKIAEILQPKGAKVAVTLDVSDELPENVKASRVGAAYVLDGGEINNWLFKEYIPNALKNGKLIPNVVQLESGGIEGIQAALDSFADKGVSGKKIVLRPFE</sequence>
<organism evidence="3 4">
    <name type="scientific">Acrasis kona</name>
    <dbReference type="NCBI Taxonomy" id="1008807"/>
    <lineage>
        <taxon>Eukaryota</taxon>
        <taxon>Discoba</taxon>
        <taxon>Heterolobosea</taxon>
        <taxon>Tetramitia</taxon>
        <taxon>Eutetramitia</taxon>
        <taxon>Acrasidae</taxon>
        <taxon>Acrasis</taxon>
    </lineage>
</organism>
<dbReference type="AlphaFoldDB" id="A0AAW2ZMB9"/>
<gene>
    <name evidence="3" type="ORF">AKO1_003052</name>
    <name evidence="2" type="ORF">AKO1_005557</name>
</gene>
<dbReference type="Pfam" id="PF08240">
    <property type="entry name" value="ADH_N"/>
    <property type="match status" value="1"/>
</dbReference>
<dbReference type="InterPro" id="IPR013149">
    <property type="entry name" value="ADH-like_C"/>
</dbReference>
<evidence type="ECO:0000313" key="2">
    <source>
        <dbReference type="EMBL" id="KAL0477629.1"/>
    </source>
</evidence>
<dbReference type="InterPro" id="IPR036291">
    <property type="entry name" value="NAD(P)-bd_dom_sf"/>
</dbReference>
<dbReference type="PANTHER" id="PTHR45348:SF2">
    <property type="entry name" value="ZINC-TYPE ALCOHOL DEHYDROGENASE-LIKE PROTEIN C2E1P3.01"/>
    <property type="match status" value="1"/>
</dbReference>
<dbReference type="EMBL" id="JAOPGA020000204">
    <property type="protein sequence ID" value="KAL0477629.1"/>
    <property type="molecule type" value="Genomic_DNA"/>
</dbReference>
<comment type="caution">
    <text evidence="3">The sequence shown here is derived from an EMBL/GenBank/DDBJ whole genome shotgun (WGS) entry which is preliminary data.</text>
</comment>
<feature type="domain" description="Enoyl reductase (ER)" evidence="1">
    <location>
        <begin position="13"/>
        <end position="336"/>
    </location>
</feature>
<reference evidence="3 4" key="1">
    <citation type="submission" date="2024-03" db="EMBL/GenBank/DDBJ databases">
        <title>The Acrasis kona genome and developmental transcriptomes reveal deep origins of eukaryotic multicellular pathways.</title>
        <authorList>
            <person name="Sheikh S."/>
            <person name="Fu C.-J."/>
            <person name="Brown M.W."/>
            <person name="Baldauf S.L."/>
        </authorList>
    </citation>
    <scope>NUCLEOTIDE SEQUENCE [LARGE SCALE GENOMIC DNA]</scope>
    <source>
        <strain evidence="3 4">ATCC MYA-3509</strain>
    </source>
</reference>
<dbReference type="Gene3D" id="3.40.50.720">
    <property type="entry name" value="NAD(P)-binding Rossmann-like Domain"/>
    <property type="match status" value="1"/>
</dbReference>
<dbReference type="InterPro" id="IPR047122">
    <property type="entry name" value="Trans-enoyl_RdTase-like"/>
</dbReference>
<accession>A0AAW2ZMB9</accession>
<evidence type="ECO:0000313" key="3">
    <source>
        <dbReference type="EMBL" id="KAL0490554.1"/>
    </source>
</evidence>
<dbReference type="Pfam" id="PF00107">
    <property type="entry name" value="ADH_zinc_N"/>
    <property type="match status" value="1"/>
</dbReference>
<dbReference type="InterPro" id="IPR011032">
    <property type="entry name" value="GroES-like_sf"/>
</dbReference>
<keyword evidence="4" id="KW-1185">Reference proteome</keyword>
<dbReference type="CDD" id="cd08249">
    <property type="entry name" value="enoyl_reductase_like"/>
    <property type="match status" value="1"/>
</dbReference>
<dbReference type="EMBL" id="JAOPGA020001695">
    <property type="protein sequence ID" value="KAL0490554.1"/>
    <property type="molecule type" value="Genomic_DNA"/>
</dbReference>
<dbReference type="Gene3D" id="3.90.180.10">
    <property type="entry name" value="Medium-chain alcohol dehydrogenases, catalytic domain"/>
    <property type="match status" value="1"/>
</dbReference>
<protein>
    <submittedName>
        <fullName evidence="2 3">Zinc-binding alcohol dehydrogenase domain-containing protein</fullName>
    </submittedName>
</protein>
<dbReference type="Proteomes" id="UP001431209">
    <property type="component" value="Unassembled WGS sequence"/>
</dbReference>
<dbReference type="GO" id="GO:0016651">
    <property type="term" value="F:oxidoreductase activity, acting on NAD(P)H"/>
    <property type="evidence" value="ECO:0007669"/>
    <property type="project" value="InterPro"/>
</dbReference>
<dbReference type="SUPFAM" id="SSF51735">
    <property type="entry name" value="NAD(P)-binding Rossmann-fold domains"/>
    <property type="match status" value="1"/>
</dbReference>
<evidence type="ECO:0000259" key="1">
    <source>
        <dbReference type="SMART" id="SM00829"/>
    </source>
</evidence>